<sequence length="108" mass="12330">MQTFVRFALYSSSQRYPGRLKHPNIVQLLETFEDKHKVYLIMELQIKAAMAVIEDGSEWLLLSPVNKVREGFGNQINPCRDRGLNPGPSAQKSDTSLDRQVTNIQLNK</sequence>
<feature type="compositionally biased region" description="Polar residues" evidence="1">
    <location>
        <begin position="88"/>
        <end position="108"/>
    </location>
</feature>
<feature type="region of interest" description="Disordered" evidence="1">
    <location>
        <begin position="76"/>
        <end position="108"/>
    </location>
</feature>
<dbReference type="AlphaFoldDB" id="A0A7R9K368"/>
<evidence type="ECO:0000313" key="2">
    <source>
        <dbReference type="EMBL" id="CAD7600823.1"/>
    </source>
</evidence>
<accession>A0A7R9K368</accession>
<dbReference type="InterPro" id="IPR011009">
    <property type="entry name" value="Kinase-like_dom_sf"/>
</dbReference>
<dbReference type="Gene3D" id="3.30.200.20">
    <property type="entry name" value="Phosphorylase Kinase, domain 1"/>
    <property type="match status" value="1"/>
</dbReference>
<gene>
    <name evidence="2" type="ORF">TGEB3V08_LOCUS7722</name>
</gene>
<evidence type="ECO:0000256" key="1">
    <source>
        <dbReference type="SAM" id="MobiDB-lite"/>
    </source>
</evidence>
<reference evidence="2" key="1">
    <citation type="submission" date="2020-11" db="EMBL/GenBank/DDBJ databases">
        <authorList>
            <person name="Tran Van P."/>
        </authorList>
    </citation>
    <scope>NUCLEOTIDE SEQUENCE</scope>
</reference>
<proteinExistence type="predicted"/>
<name>A0A7R9K368_TIMGE</name>
<dbReference type="EMBL" id="OE842601">
    <property type="protein sequence ID" value="CAD7600823.1"/>
    <property type="molecule type" value="Genomic_DNA"/>
</dbReference>
<dbReference type="SUPFAM" id="SSF56112">
    <property type="entry name" value="Protein kinase-like (PK-like)"/>
    <property type="match status" value="1"/>
</dbReference>
<protein>
    <submittedName>
        <fullName evidence="2">Uncharacterized protein</fullName>
    </submittedName>
</protein>
<organism evidence="2">
    <name type="scientific">Timema genevievae</name>
    <name type="common">Walking stick</name>
    <dbReference type="NCBI Taxonomy" id="629358"/>
    <lineage>
        <taxon>Eukaryota</taxon>
        <taxon>Metazoa</taxon>
        <taxon>Ecdysozoa</taxon>
        <taxon>Arthropoda</taxon>
        <taxon>Hexapoda</taxon>
        <taxon>Insecta</taxon>
        <taxon>Pterygota</taxon>
        <taxon>Neoptera</taxon>
        <taxon>Polyneoptera</taxon>
        <taxon>Phasmatodea</taxon>
        <taxon>Timematodea</taxon>
        <taxon>Timematoidea</taxon>
        <taxon>Timematidae</taxon>
        <taxon>Timema</taxon>
    </lineage>
</organism>